<gene>
    <name evidence="2" type="ORF">ElyMa_003354000</name>
</gene>
<evidence type="ECO:0000313" key="3">
    <source>
        <dbReference type="Proteomes" id="UP000762676"/>
    </source>
</evidence>
<sequence>MEKDSYSLGTRHSEVVCHCFTPRLYFRKVLSDLAIHKVLGGHRIANDILPGLGIEPGTSQLATNHTADRTTARLSPVNQYVVSSPVSTIQLCTLWALLHSKIIGFMIYGPAQEDGNHSGGNPRRLMGERGPSANRLL</sequence>
<protein>
    <submittedName>
        <fullName evidence="2">Uncharacterized protein</fullName>
    </submittedName>
</protein>
<keyword evidence="3" id="KW-1185">Reference proteome</keyword>
<proteinExistence type="predicted"/>
<dbReference type="Proteomes" id="UP000762676">
    <property type="component" value="Unassembled WGS sequence"/>
</dbReference>
<name>A0AAV4JH09_9GAST</name>
<comment type="caution">
    <text evidence="2">The sequence shown here is derived from an EMBL/GenBank/DDBJ whole genome shotgun (WGS) entry which is preliminary data.</text>
</comment>
<dbReference type="EMBL" id="BMAT01006915">
    <property type="protein sequence ID" value="GFS22067.1"/>
    <property type="molecule type" value="Genomic_DNA"/>
</dbReference>
<evidence type="ECO:0000256" key="1">
    <source>
        <dbReference type="SAM" id="MobiDB-lite"/>
    </source>
</evidence>
<feature type="region of interest" description="Disordered" evidence="1">
    <location>
        <begin position="115"/>
        <end position="137"/>
    </location>
</feature>
<organism evidence="2 3">
    <name type="scientific">Elysia marginata</name>
    <dbReference type="NCBI Taxonomy" id="1093978"/>
    <lineage>
        <taxon>Eukaryota</taxon>
        <taxon>Metazoa</taxon>
        <taxon>Spiralia</taxon>
        <taxon>Lophotrochozoa</taxon>
        <taxon>Mollusca</taxon>
        <taxon>Gastropoda</taxon>
        <taxon>Heterobranchia</taxon>
        <taxon>Euthyneura</taxon>
        <taxon>Panpulmonata</taxon>
        <taxon>Sacoglossa</taxon>
        <taxon>Placobranchoidea</taxon>
        <taxon>Plakobranchidae</taxon>
        <taxon>Elysia</taxon>
    </lineage>
</organism>
<reference evidence="2 3" key="1">
    <citation type="journal article" date="2021" name="Elife">
        <title>Chloroplast acquisition without the gene transfer in kleptoplastic sea slugs, Plakobranchus ocellatus.</title>
        <authorList>
            <person name="Maeda T."/>
            <person name="Takahashi S."/>
            <person name="Yoshida T."/>
            <person name="Shimamura S."/>
            <person name="Takaki Y."/>
            <person name="Nagai Y."/>
            <person name="Toyoda A."/>
            <person name="Suzuki Y."/>
            <person name="Arimoto A."/>
            <person name="Ishii H."/>
            <person name="Satoh N."/>
            <person name="Nishiyama T."/>
            <person name="Hasebe M."/>
            <person name="Maruyama T."/>
            <person name="Minagawa J."/>
            <person name="Obokata J."/>
            <person name="Shigenobu S."/>
        </authorList>
    </citation>
    <scope>NUCLEOTIDE SEQUENCE [LARGE SCALE GENOMIC DNA]</scope>
</reference>
<evidence type="ECO:0000313" key="2">
    <source>
        <dbReference type="EMBL" id="GFS22067.1"/>
    </source>
</evidence>
<accession>A0AAV4JH09</accession>
<dbReference type="AlphaFoldDB" id="A0AAV4JH09"/>